<dbReference type="Proteomes" id="UP000663824">
    <property type="component" value="Unassembled WGS sequence"/>
</dbReference>
<evidence type="ECO:0000256" key="6">
    <source>
        <dbReference type="ARBA" id="ARBA00034482"/>
    </source>
</evidence>
<evidence type="ECO:0000256" key="3">
    <source>
        <dbReference type="ARBA" id="ARBA00022475"/>
    </source>
</evidence>
<name>A0A815WBF3_9BILA</name>
<dbReference type="Proteomes" id="UP000663834">
    <property type="component" value="Unassembled WGS sequence"/>
</dbReference>
<evidence type="ECO:0000256" key="4">
    <source>
        <dbReference type="ARBA" id="ARBA00022490"/>
    </source>
</evidence>
<dbReference type="PANTHER" id="PTHR31220">
    <property type="entry name" value="HYCCIN RELATED"/>
    <property type="match status" value="1"/>
</dbReference>
<keyword evidence="5" id="KW-0472">Membrane</keyword>
<dbReference type="GO" id="GO:0005829">
    <property type="term" value="C:cytosol"/>
    <property type="evidence" value="ECO:0007669"/>
    <property type="project" value="UniProtKB-SubCell"/>
</dbReference>
<comment type="subcellular location">
    <subcellularLocation>
        <location evidence="1">Cell membrane</location>
    </subcellularLocation>
    <subcellularLocation>
        <location evidence="2">Cytoplasm</location>
        <location evidence="2">Cytosol</location>
    </subcellularLocation>
</comment>
<dbReference type="GO" id="GO:0005886">
    <property type="term" value="C:plasma membrane"/>
    <property type="evidence" value="ECO:0007669"/>
    <property type="project" value="UniProtKB-SubCell"/>
</dbReference>
<evidence type="ECO:0000313" key="9">
    <source>
        <dbReference type="EMBL" id="CAF2138630.1"/>
    </source>
</evidence>
<protein>
    <submittedName>
        <fullName evidence="8">Uncharacterized protein</fullName>
    </submittedName>
</protein>
<dbReference type="InterPro" id="IPR018619">
    <property type="entry name" value="Hyccin"/>
</dbReference>
<evidence type="ECO:0000256" key="5">
    <source>
        <dbReference type="ARBA" id="ARBA00023136"/>
    </source>
</evidence>
<gene>
    <name evidence="8" type="ORF">CJN711_LOCUS29859</name>
    <name evidence="7" type="ORF">KQP761_LOCUS10799</name>
    <name evidence="9" type="ORF">MBJ925_LOCUS29083</name>
</gene>
<organism evidence="8 10">
    <name type="scientific">Rotaria magnacalcarata</name>
    <dbReference type="NCBI Taxonomy" id="392030"/>
    <lineage>
        <taxon>Eukaryota</taxon>
        <taxon>Metazoa</taxon>
        <taxon>Spiralia</taxon>
        <taxon>Gnathifera</taxon>
        <taxon>Rotifera</taxon>
        <taxon>Eurotatoria</taxon>
        <taxon>Bdelloidea</taxon>
        <taxon>Philodinida</taxon>
        <taxon>Philodinidae</taxon>
        <taxon>Rotaria</taxon>
    </lineage>
</organism>
<evidence type="ECO:0000256" key="1">
    <source>
        <dbReference type="ARBA" id="ARBA00004236"/>
    </source>
</evidence>
<proteinExistence type="inferred from homology"/>
<comment type="similarity">
    <text evidence="6">Belongs to the Hyccin family.</text>
</comment>
<dbReference type="Proteomes" id="UP000663855">
    <property type="component" value="Unassembled WGS sequence"/>
</dbReference>
<comment type="caution">
    <text evidence="8">The sequence shown here is derived from an EMBL/GenBank/DDBJ whole genome shotgun (WGS) entry which is preliminary data.</text>
</comment>
<dbReference type="EMBL" id="CAJNRE010015562">
    <property type="protein sequence ID" value="CAF2138630.1"/>
    <property type="molecule type" value="Genomic_DNA"/>
</dbReference>
<evidence type="ECO:0000313" key="8">
    <source>
        <dbReference type="EMBL" id="CAF1543170.1"/>
    </source>
</evidence>
<dbReference type="GO" id="GO:0072659">
    <property type="term" value="P:protein localization to plasma membrane"/>
    <property type="evidence" value="ECO:0007669"/>
    <property type="project" value="TreeGrafter"/>
</dbReference>
<evidence type="ECO:0000313" key="7">
    <source>
        <dbReference type="EMBL" id="CAF1426077.1"/>
    </source>
</evidence>
<evidence type="ECO:0000313" key="10">
    <source>
        <dbReference type="Proteomes" id="UP000663855"/>
    </source>
</evidence>
<dbReference type="AlphaFoldDB" id="A0A815WBF3"/>
<dbReference type="Pfam" id="PF09790">
    <property type="entry name" value="Hyccin"/>
    <property type="match status" value="1"/>
</dbReference>
<keyword evidence="4" id="KW-0963">Cytoplasm</keyword>
<evidence type="ECO:0000256" key="2">
    <source>
        <dbReference type="ARBA" id="ARBA00004514"/>
    </source>
</evidence>
<dbReference type="PANTHER" id="PTHR31220:SF1">
    <property type="entry name" value="GH21176P"/>
    <property type="match status" value="1"/>
</dbReference>
<dbReference type="OrthoDB" id="18937at2759"/>
<keyword evidence="3" id="KW-1003">Cell membrane</keyword>
<accession>A0A815WBF3</accession>
<dbReference type="EMBL" id="CAJNOW010004684">
    <property type="protein sequence ID" value="CAF1426077.1"/>
    <property type="molecule type" value="Genomic_DNA"/>
</dbReference>
<reference evidence="8" key="1">
    <citation type="submission" date="2021-02" db="EMBL/GenBank/DDBJ databases">
        <authorList>
            <person name="Nowell W R."/>
        </authorList>
    </citation>
    <scope>NUCLEOTIDE SEQUENCE</scope>
</reference>
<dbReference type="GO" id="GO:0046854">
    <property type="term" value="P:phosphatidylinositol phosphate biosynthetic process"/>
    <property type="evidence" value="ECO:0007669"/>
    <property type="project" value="TreeGrafter"/>
</dbReference>
<dbReference type="EMBL" id="CAJNOV010014223">
    <property type="protein sequence ID" value="CAF1543170.1"/>
    <property type="molecule type" value="Genomic_DNA"/>
</dbReference>
<sequence length="535" mass="60753">MATAITTNDNVYSNGSSSSNFKMIHDWFTSLQGEIVSSALNCNPKLNAEIHLAITKESSEYVSSICDQLFSLYHDVQHRLFVLQFLPSFVAAYYDVLYHHRHLESIDAKTEDVCSTIDTFLVSLYNLTVMDDEHNEKTSEFRIPNLTLPSIYHTPNSDHYAPTPLTQQAISKHEQKCEAIRLPSFAPFDSINGTTNSSKLMISYRGEQMVWFLLIQYGTNVSSMDKYSRQSYIRMSKKLLGQGFSFNGAKQSKTQSVLPPDGRRIRVSSRIMSEILGTLFYFKFNTSDREVDECLHLLKHRAEYEMYADVLLMTESMGYLHEFESKRSEQADRMGIEIELPPTMDMVRQKRTATTTRSIKNRQRLKNQNDVSVLTETSTDENTNIIPVSPQQQSITSLANQNLSTFNYNHVNHADDFESSLMLDEARSNISSSIGPAISTPSPSSTRHYKPVSLTSTQTYFKTLQQQRGSSPILQLRPMKFDDDGGDDDNEPVTITTVPHSSSMKHGGKKDIIATVRFRGDKSEDKETNVEETYL</sequence>